<dbReference type="PROSITE" id="PS50925">
    <property type="entry name" value="BLUF"/>
    <property type="match status" value="1"/>
</dbReference>
<dbReference type="Gene3D" id="3.30.70.100">
    <property type="match status" value="1"/>
</dbReference>
<dbReference type="RefSeq" id="WP_260572254.1">
    <property type="nucleotide sequence ID" value="NZ_CP104205.1"/>
</dbReference>
<sequence length="100" mass="11515">MHELTYTSLANKNISSKDLNDILNTAKKFNEAHSITGCLVYHNGQFVQTLHGEKKGIFDLLEKIKLDNRHTNINLVREDPAEKEVFHGWNMAYFSLRGLQ</sequence>
<keyword evidence="3" id="KW-1185">Reference proteome</keyword>
<evidence type="ECO:0000313" key="2">
    <source>
        <dbReference type="EMBL" id="UWX54395.1"/>
    </source>
</evidence>
<dbReference type="InterPro" id="IPR036046">
    <property type="entry name" value="Acylphosphatase-like_dom_sf"/>
</dbReference>
<feature type="domain" description="BLUF" evidence="1">
    <location>
        <begin position="1"/>
        <end position="92"/>
    </location>
</feature>
<organism evidence="2 3">
    <name type="scientific">Maribacter litopenaei</name>
    <dbReference type="NCBI Taxonomy" id="2976127"/>
    <lineage>
        <taxon>Bacteria</taxon>
        <taxon>Pseudomonadati</taxon>
        <taxon>Bacteroidota</taxon>
        <taxon>Flavobacteriia</taxon>
        <taxon>Flavobacteriales</taxon>
        <taxon>Flavobacteriaceae</taxon>
        <taxon>Maribacter</taxon>
    </lineage>
</organism>
<protein>
    <submittedName>
        <fullName evidence="2">BLUF domain-containing protein</fullName>
    </submittedName>
</protein>
<dbReference type="SMART" id="SM01034">
    <property type="entry name" value="BLUF"/>
    <property type="match status" value="1"/>
</dbReference>
<reference evidence="2" key="1">
    <citation type="submission" date="2022-09" db="EMBL/GenBank/DDBJ databases">
        <title>Maribacter litopenaei sp. nov., isolated from the intestinal tract of the Pacific White Shrimp, Litopenaeus vannamei.</title>
        <authorList>
            <person name="Kim S.Y."/>
            <person name="Hwang C.Y."/>
        </authorList>
    </citation>
    <scope>NUCLEOTIDE SEQUENCE</scope>
    <source>
        <strain evidence="2">HL-LV01</strain>
    </source>
</reference>
<dbReference type="Pfam" id="PF04940">
    <property type="entry name" value="BLUF"/>
    <property type="match status" value="1"/>
</dbReference>
<gene>
    <name evidence="2" type="ORF">NYZ99_15915</name>
</gene>
<evidence type="ECO:0000259" key="1">
    <source>
        <dbReference type="PROSITE" id="PS50925"/>
    </source>
</evidence>
<dbReference type="SUPFAM" id="SSF54975">
    <property type="entry name" value="Acylphosphatase/BLUF domain-like"/>
    <property type="match status" value="1"/>
</dbReference>
<name>A0ABY5Y8B9_9FLAO</name>
<dbReference type="EMBL" id="CP104205">
    <property type="protein sequence ID" value="UWX54395.1"/>
    <property type="molecule type" value="Genomic_DNA"/>
</dbReference>
<accession>A0ABY5Y8B9</accession>
<evidence type="ECO:0000313" key="3">
    <source>
        <dbReference type="Proteomes" id="UP001059209"/>
    </source>
</evidence>
<proteinExistence type="predicted"/>
<dbReference type="Proteomes" id="UP001059209">
    <property type="component" value="Chromosome"/>
</dbReference>
<dbReference type="InterPro" id="IPR007024">
    <property type="entry name" value="BLUF_domain"/>
</dbReference>